<organism evidence="2 3">
    <name type="scientific">Microvirga lupini</name>
    <dbReference type="NCBI Taxonomy" id="420324"/>
    <lineage>
        <taxon>Bacteria</taxon>
        <taxon>Pseudomonadati</taxon>
        <taxon>Pseudomonadota</taxon>
        <taxon>Alphaproteobacteria</taxon>
        <taxon>Hyphomicrobiales</taxon>
        <taxon>Methylobacteriaceae</taxon>
        <taxon>Microvirga</taxon>
    </lineage>
</organism>
<accession>A0A7W4VJ58</accession>
<dbReference type="Proteomes" id="UP000532010">
    <property type="component" value="Unassembled WGS sequence"/>
</dbReference>
<evidence type="ECO:0000313" key="3">
    <source>
        <dbReference type="Proteomes" id="UP000532010"/>
    </source>
</evidence>
<comment type="caution">
    <text evidence="2">The sequence shown here is derived from an EMBL/GenBank/DDBJ whole genome shotgun (WGS) entry which is preliminary data.</text>
</comment>
<feature type="region of interest" description="Disordered" evidence="1">
    <location>
        <begin position="149"/>
        <end position="180"/>
    </location>
</feature>
<reference evidence="2 3" key="1">
    <citation type="submission" date="2020-08" db="EMBL/GenBank/DDBJ databases">
        <title>The Agave Microbiome: Exploring the role of microbial communities in plant adaptations to desert environments.</title>
        <authorList>
            <person name="Partida-Martinez L.P."/>
        </authorList>
    </citation>
    <scope>NUCLEOTIDE SEQUENCE [LARGE SCALE GENOMIC DNA]</scope>
    <source>
        <strain evidence="2 3">AT3.9</strain>
    </source>
</reference>
<feature type="region of interest" description="Disordered" evidence="1">
    <location>
        <begin position="1"/>
        <end position="23"/>
    </location>
</feature>
<dbReference type="AlphaFoldDB" id="A0A7W4VJ58"/>
<dbReference type="EMBL" id="JACHWB010000001">
    <property type="protein sequence ID" value="MBB3017745.1"/>
    <property type="molecule type" value="Genomic_DNA"/>
</dbReference>
<protein>
    <submittedName>
        <fullName evidence="2">ElaB/YqjD/DUF883 family membrane-anchored ribosome-binding protein</fullName>
    </submittedName>
</protein>
<keyword evidence="3" id="KW-1185">Reference proteome</keyword>
<proteinExistence type="predicted"/>
<feature type="compositionally biased region" description="Low complexity" evidence="1">
    <location>
        <begin position="154"/>
        <end position="180"/>
    </location>
</feature>
<feature type="compositionally biased region" description="Polar residues" evidence="1">
    <location>
        <begin position="1"/>
        <end position="14"/>
    </location>
</feature>
<sequence length="180" mass="19838">MGVGQQNTNRQQDNGNEDWDALKGDVGDIADAAVERSRYFIDTAREQATDYVDRRKDDIAQSVADFATSLRESTHSFDERPNIRAVVDTAAEGLEQLAGSIRDRSFADFFNDFEDVVRRRPATVAAVSVAVGFLAARFIKSTAEDLRYDSMNAGSSQGGQRRTRPQGQQGQQRSRANASA</sequence>
<gene>
    <name evidence="2" type="ORF">FHR70_000785</name>
</gene>
<evidence type="ECO:0000313" key="2">
    <source>
        <dbReference type="EMBL" id="MBB3017745.1"/>
    </source>
</evidence>
<evidence type="ECO:0000256" key="1">
    <source>
        <dbReference type="SAM" id="MobiDB-lite"/>
    </source>
</evidence>
<dbReference type="RefSeq" id="WP_246407788.1">
    <property type="nucleotide sequence ID" value="NZ_JACHWB010000001.1"/>
</dbReference>
<name>A0A7W4VJ58_9HYPH</name>